<feature type="transmembrane region" description="Helical" evidence="1">
    <location>
        <begin position="174"/>
        <end position="191"/>
    </location>
</feature>
<keyword evidence="1" id="KW-0812">Transmembrane</keyword>
<keyword evidence="1" id="KW-0472">Membrane</keyword>
<accession>A0A813I7G4</accession>
<dbReference type="EMBL" id="CAJNNW010004432">
    <property type="protein sequence ID" value="CAE8646431.1"/>
    <property type="molecule type" value="Genomic_DNA"/>
</dbReference>
<evidence type="ECO:0000313" key="4">
    <source>
        <dbReference type="Proteomes" id="UP000626109"/>
    </source>
</evidence>
<protein>
    <recommendedName>
        <fullName evidence="5">Na+/H+ antiporter NhaC-like C-terminal domain-containing protein</fullName>
    </recommendedName>
</protein>
<feature type="transmembrane region" description="Helical" evidence="1">
    <location>
        <begin position="203"/>
        <end position="226"/>
    </location>
</feature>
<sequence>MAGHRGSLARRALALALLLGCCVALAGANDDPHAAEGAAAGALAVGEHAGNSTANSTEHAANATEHAMNASYGVEGEGPEGASLEEIHMEETESENEVEAHHAMIFFVIAVLLSVAVLHALTNPWLKALQHTVVLFIVGLLYSVAQRGIAMNYPNSLGVIGETNSMWLSIDPHLILWSMLPILIAGDGMSADTTVSRNVAVQCIWLAGPGVLFIAIVTAYFVAWFIPVWSFKLAFTLGSILA</sequence>
<reference evidence="3" key="1">
    <citation type="submission" date="2021-02" db="EMBL/GenBank/DDBJ databases">
        <authorList>
            <person name="Dougan E. K."/>
            <person name="Rhodes N."/>
            <person name="Thang M."/>
            <person name="Chan C."/>
        </authorList>
    </citation>
    <scope>NUCLEOTIDE SEQUENCE</scope>
</reference>
<keyword evidence="2" id="KW-0732">Signal</keyword>
<keyword evidence="1" id="KW-1133">Transmembrane helix</keyword>
<feature type="transmembrane region" description="Helical" evidence="1">
    <location>
        <begin position="103"/>
        <end position="121"/>
    </location>
</feature>
<comment type="caution">
    <text evidence="3">The sequence shown here is derived from an EMBL/GenBank/DDBJ whole genome shotgun (WGS) entry which is preliminary data.</text>
</comment>
<feature type="chain" id="PRO_5032393286" description="Na+/H+ antiporter NhaC-like C-terminal domain-containing protein" evidence="2">
    <location>
        <begin position="29"/>
        <end position="242"/>
    </location>
</feature>
<gene>
    <name evidence="3" type="ORF">PGLA2088_LOCUS4806</name>
</gene>
<feature type="transmembrane region" description="Helical" evidence="1">
    <location>
        <begin position="133"/>
        <end position="154"/>
    </location>
</feature>
<evidence type="ECO:0000313" key="3">
    <source>
        <dbReference type="EMBL" id="CAE8646431.1"/>
    </source>
</evidence>
<evidence type="ECO:0008006" key="5">
    <source>
        <dbReference type="Google" id="ProtNLM"/>
    </source>
</evidence>
<dbReference type="AlphaFoldDB" id="A0A813I7G4"/>
<feature type="non-terminal residue" evidence="3">
    <location>
        <position position="242"/>
    </location>
</feature>
<proteinExistence type="predicted"/>
<dbReference type="Proteomes" id="UP000626109">
    <property type="component" value="Unassembled WGS sequence"/>
</dbReference>
<organism evidence="3 4">
    <name type="scientific">Polarella glacialis</name>
    <name type="common">Dinoflagellate</name>
    <dbReference type="NCBI Taxonomy" id="89957"/>
    <lineage>
        <taxon>Eukaryota</taxon>
        <taxon>Sar</taxon>
        <taxon>Alveolata</taxon>
        <taxon>Dinophyceae</taxon>
        <taxon>Suessiales</taxon>
        <taxon>Suessiaceae</taxon>
        <taxon>Polarella</taxon>
    </lineage>
</organism>
<name>A0A813I7G4_POLGL</name>
<evidence type="ECO:0000256" key="1">
    <source>
        <dbReference type="SAM" id="Phobius"/>
    </source>
</evidence>
<feature type="signal peptide" evidence="2">
    <location>
        <begin position="1"/>
        <end position="28"/>
    </location>
</feature>
<evidence type="ECO:0000256" key="2">
    <source>
        <dbReference type="SAM" id="SignalP"/>
    </source>
</evidence>